<name>A0A7J7MMJ3_9MAGN</name>
<dbReference type="PANTHER" id="PTHR33835:SF2">
    <property type="entry name" value="LYSINE-TRNA LIGASE"/>
    <property type="match status" value="1"/>
</dbReference>
<accession>A0A7J7MMJ3</accession>
<reference evidence="1 2" key="1">
    <citation type="journal article" date="2020" name="IScience">
        <title>Genome Sequencing of the Endangered Kingdonia uniflora (Circaeasteraceae, Ranunculales) Reveals Potential Mechanisms of Evolutionary Specialization.</title>
        <authorList>
            <person name="Sun Y."/>
            <person name="Deng T."/>
            <person name="Zhang A."/>
            <person name="Moore M.J."/>
            <person name="Landis J.B."/>
            <person name="Lin N."/>
            <person name="Zhang H."/>
            <person name="Zhang X."/>
            <person name="Huang J."/>
            <person name="Zhang X."/>
            <person name="Sun H."/>
            <person name="Wang H."/>
        </authorList>
    </citation>
    <scope>NUCLEOTIDE SEQUENCE [LARGE SCALE GENOMIC DNA]</scope>
    <source>
        <strain evidence="1">TB1705</strain>
        <tissue evidence="1">Leaf</tissue>
    </source>
</reference>
<dbReference type="PANTHER" id="PTHR33835">
    <property type="entry name" value="YALI0C07656P"/>
    <property type="match status" value="1"/>
</dbReference>
<dbReference type="AlphaFoldDB" id="A0A7J7MMJ3"/>
<sequence>MVENIVISLPKSIILQNCYPYKNTNYGFNGGFLKGFYLELKPRSKRKDFNSLVVASSSNGSSSNGGGWFYFNVTGFPFPLGPFLNRSTVRTEVVKNIIWLFKQEQSLGFSNVFINTRMTVIKLKSGGLWIHAFIAPTK</sequence>
<dbReference type="InterPro" id="IPR025638">
    <property type="entry name" value="DUF4336"/>
</dbReference>
<dbReference type="Proteomes" id="UP000541444">
    <property type="component" value="Unassembled WGS sequence"/>
</dbReference>
<proteinExistence type="predicted"/>
<comment type="caution">
    <text evidence="1">The sequence shown here is derived from an EMBL/GenBank/DDBJ whole genome shotgun (WGS) entry which is preliminary data.</text>
</comment>
<evidence type="ECO:0000313" key="2">
    <source>
        <dbReference type="Proteomes" id="UP000541444"/>
    </source>
</evidence>
<gene>
    <name evidence="1" type="ORF">GIB67_035381</name>
</gene>
<dbReference type="Pfam" id="PF14234">
    <property type="entry name" value="DUF4336"/>
    <property type="match status" value="1"/>
</dbReference>
<organism evidence="1 2">
    <name type="scientific">Kingdonia uniflora</name>
    <dbReference type="NCBI Taxonomy" id="39325"/>
    <lineage>
        <taxon>Eukaryota</taxon>
        <taxon>Viridiplantae</taxon>
        <taxon>Streptophyta</taxon>
        <taxon>Embryophyta</taxon>
        <taxon>Tracheophyta</taxon>
        <taxon>Spermatophyta</taxon>
        <taxon>Magnoliopsida</taxon>
        <taxon>Ranunculales</taxon>
        <taxon>Circaeasteraceae</taxon>
        <taxon>Kingdonia</taxon>
    </lineage>
</organism>
<dbReference type="EMBL" id="JACGCM010001390">
    <property type="protein sequence ID" value="KAF6156024.1"/>
    <property type="molecule type" value="Genomic_DNA"/>
</dbReference>
<keyword evidence="2" id="KW-1185">Reference proteome</keyword>
<evidence type="ECO:0000313" key="1">
    <source>
        <dbReference type="EMBL" id="KAF6156024.1"/>
    </source>
</evidence>
<protein>
    <submittedName>
        <fullName evidence="1">Uncharacterized protein</fullName>
    </submittedName>
</protein>
<dbReference type="OrthoDB" id="421671at2759"/>